<name>A0ABN9T1D6_9DINO</name>
<feature type="transmembrane region" description="Helical" evidence="2">
    <location>
        <begin position="273"/>
        <end position="293"/>
    </location>
</feature>
<sequence>MESWSGQRLAVLGLPGAPWPGVGPTRAPRARAARLPEPSVDSPPAAAGRGRAMDAVGPSLSALSDASGAGAPRSRRWTSPDRTPSLLSPLRGLQKQLAEGKGPNALPCLQELCSEAIGPFARSMPWGGGARTRAAHSLILMAVGNYAGYLILACPRWLAENIAAEAEAIDTAEEKTRWMFQISLCVLFVLNLCCVALTALAHRATTGQDILQLVTSTCGDERKRGDAIAVVRWSYAISLCVLLMIAFLLAGIGLTTEFPNLGHFLLGWFPAFYPLWVIMQLVTFVWLMASLALNEVEDYYSKLEATQEGLYTGYWLQMLREHQALTKKLVSVSRSISPTVLLLQNVLLCSSLLFLWVTLVSRRSPKSATMYVFMAFVTLSSGVMTMLPLAFVTDLCETRRLGERSLRTLADKFSGWQMTFEVHAEYSEDSCSTSTRRPPAYTCPALAW</sequence>
<evidence type="ECO:0008006" key="5">
    <source>
        <dbReference type="Google" id="ProtNLM"/>
    </source>
</evidence>
<feature type="transmembrane region" description="Helical" evidence="2">
    <location>
        <begin position="138"/>
        <end position="158"/>
    </location>
</feature>
<reference evidence="3" key="1">
    <citation type="submission" date="2023-10" db="EMBL/GenBank/DDBJ databases">
        <authorList>
            <person name="Chen Y."/>
            <person name="Shah S."/>
            <person name="Dougan E. K."/>
            <person name="Thang M."/>
            <person name="Chan C."/>
        </authorList>
    </citation>
    <scope>NUCLEOTIDE SEQUENCE [LARGE SCALE GENOMIC DNA]</scope>
</reference>
<proteinExistence type="predicted"/>
<feature type="compositionally biased region" description="Low complexity" evidence="1">
    <location>
        <begin position="59"/>
        <end position="71"/>
    </location>
</feature>
<dbReference type="EMBL" id="CAUYUJ010014246">
    <property type="protein sequence ID" value="CAK0838744.1"/>
    <property type="molecule type" value="Genomic_DNA"/>
</dbReference>
<evidence type="ECO:0000256" key="2">
    <source>
        <dbReference type="SAM" id="Phobius"/>
    </source>
</evidence>
<feature type="transmembrane region" description="Helical" evidence="2">
    <location>
        <begin position="233"/>
        <end position="253"/>
    </location>
</feature>
<protein>
    <recommendedName>
        <fullName evidence="5">Gustatory receptor</fullName>
    </recommendedName>
</protein>
<evidence type="ECO:0000313" key="3">
    <source>
        <dbReference type="EMBL" id="CAK0838744.1"/>
    </source>
</evidence>
<feature type="region of interest" description="Disordered" evidence="1">
    <location>
        <begin position="1"/>
        <end position="87"/>
    </location>
</feature>
<keyword evidence="4" id="KW-1185">Reference proteome</keyword>
<gene>
    <name evidence="3" type="ORF">PCOR1329_LOCUS34623</name>
</gene>
<feature type="transmembrane region" description="Helical" evidence="2">
    <location>
        <begin position="340"/>
        <end position="359"/>
    </location>
</feature>
<accession>A0ABN9T1D6</accession>
<organism evidence="3 4">
    <name type="scientific">Prorocentrum cordatum</name>
    <dbReference type="NCBI Taxonomy" id="2364126"/>
    <lineage>
        <taxon>Eukaryota</taxon>
        <taxon>Sar</taxon>
        <taxon>Alveolata</taxon>
        <taxon>Dinophyceae</taxon>
        <taxon>Prorocentrales</taxon>
        <taxon>Prorocentraceae</taxon>
        <taxon>Prorocentrum</taxon>
    </lineage>
</organism>
<feature type="transmembrane region" description="Helical" evidence="2">
    <location>
        <begin position="178"/>
        <end position="201"/>
    </location>
</feature>
<keyword evidence="2" id="KW-0472">Membrane</keyword>
<evidence type="ECO:0000256" key="1">
    <source>
        <dbReference type="SAM" id="MobiDB-lite"/>
    </source>
</evidence>
<keyword evidence="2" id="KW-1133">Transmembrane helix</keyword>
<comment type="caution">
    <text evidence="3">The sequence shown here is derived from an EMBL/GenBank/DDBJ whole genome shotgun (WGS) entry which is preliminary data.</text>
</comment>
<dbReference type="Proteomes" id="UP001189429">
    <property type="component" value="Unassembled WGS sequence"/>
</dbReference>
<keyword evidence="2" id="KW-0812">Transmembrane</keyword>
<evidence type="ECO:0000313" key="4">
    <source>
        <dbReference type="Proteomes" id="UP001189429"/>
    </source>
</evidence>
<feature type="transmembrane region" description="Helical" evidence="2">
    <location>
        <begin position="371"/>
        <end position="392"/>
    </location>
</feature>